<keyword evidence="1" id="KW-0812">Transmembrane</keyword>
<protein>
    <submittedName>
        <fullName evidence="2">Uncharacterized protein</fullName>
    </submittedName>
</protein>
<dbReference type="EMBL" id="BARU01030953">
    <property type="protein sequence ID" value="GAH69133.1"/>
    <property type="molecule type" value="Genomic_DNA"/>
</dbReference>
<name>X1JHB2_9ZZZZ</name>
<feature type="transmembrane region" description="Helical" evidence="1">
    <location>
        <begin position="7"/>
        <end position="25"/>
    </location>
</feature>
<dbReference type="AlphaFoldDB" id="X1JHB2"/>
<gene>
    <name evidence="2" type="ORF">S03H2_49024</name>
</gene>
<accession>X1JHB2</accession>
<comment type="caution">
    <text evidence="2">The sequence shown here is derived from an EMBL/GenBank/DDBJ whole genome shotgun (WGS) entry which is preliminary data.</text>
</comment>
<keyword evidence="1" id="KW-1133">Transmembrane helix</keyword>
<reference evidence="2" key="1">
    <citation type="journal article" date="2014" name="Front. Microbiol.">
        <title>High frequency of phylogenetically diverse reductive dehalogenase-homologous genes in deep subseafloor sedimentary metagenomes.</title>
        <authorList>
            <person name="Kawai M."/>
            <person name="Futagami T."/>
            <person name="Toyoda A."/>
            <person name="Takaki Y."/>
            <person name="Nishi S."/>
            <person name="Hori S."/>
            <person name="Arai W."/>
            <person name="Tsubouchi T."/>
            <person name="Morono Y."/>
            <person name="Uchiyama I."/>
            <person name="Ito T."/>
            <person name="Fujiyama A."/>
            <person name="Inagaki F."/>
            <person name="Takami H."/>
        </authorList>
    </citation>
    <scope>NUCLEOTIDE SEQUENCE</scope>
    <source>
        <strain evidence="2">Expedition CK06-06</strain>
    </source>
</reference>
<sequence>MKNWFRKYSVPIVICGVLFGLIIFVDVFRSEWWAKPVFDFLNREAMVLSAAAAVTLAAAAVWAVRTTADQTRMMIVENHRIRDEDKELDFRRRTLDEIPNRLC</sequence>
<feature type="transmembrane region" description="Helical" evidence="1">
    <location>
        <begin position="45"/>
        <end position="64"/>
    </location>
</feature>
<evidence type="ECO:0000313" key="2">
    <source>
        <dbReference type="EMBL" id="GAH69133.1"/>
    </source>
</evidence>
<proteinExistence type="predicted"/>
<keyword evidence="1" id="KW-0472">Membrane</keyword>
<evidence type="ECO:0000256" key="1">
    <source>
        <dbReference type="SAM" id="Phobius"/>
    </source>
</evidence>
<organism evidence="2">
    <name type="scientific">marine sediment metagenome</name>
    <dbReference type="NCBI Taxonomy" id="412755"/>
    <lineage>
        <taxon>unclassified sequences</taxon>
        <taxon>metagenomes</taxon>
        <taxon>ecological metagenomes</taxon>
    </lineage>
</organism>